<sequence length="212" mass="23758">MTFFEMSDVTFQYHSGNESVLRDFALTLERGEVVGILGQSGSGKSTLLRLISGLEEPRSGRIAINGRTMVDANRFVNPEHRGVGMVFQDYALFPHMTVEQNIAFGLHRLPKKDRAAKVSEMLELVQLHDYRKRYPHELSGGQQQRVAFARALAPEPAILLMDEPFSNLDADLKESIRQQLKQILRAAGITSILVTHDVEDANAICDRIVRIG</sequence>
<keyword evidence="5 14" id="KW-0067">ATP-binding</keyword>
<comment type="caution">
    <text evidence="14">The sequence shown here is derived from an EMBL/GenBank/DDBJ whole genome shotgun (WGS) entry which is preliminary data.</text>
</comment>
<evidence type="ECO:0000256" key="7">
    <source>
        <dbReference type="ARBA" id="ARBA00023065"/>
    </source>
</evidence>
<evidence type="ECO:0000256" key="11">
    <source>
        <dbReference type="ARBA" id="ARBA00066388"/>
    </source>
</evidence>
<evidence type="ECO:0000256" key="3">
    <source>
        <dbReference type="ARBA" id="ARBA00022496"/>
    </source>
</evidence>
<keyword evidence="4" id="KW-0547">Nucleotide-binding</keyword>
<evidence type="ECO:0000256" key="6">
    <source>
        <dbReference type="ARBA" id="ARBA00023004"/>
    </source>
</evidence>
<evidence type="ECO:0000259" key="13">
    <source>
        <dbReference type="PROSITE" id="PS50893"/>
    </source>
</evidence>
<dbReference type="PANTHER" id="PTHR42781">
    <property type="entry name" value="SPERMIDINE/PUTRESCINE IMPORT ATP-BINDING PROTEIN POTA"/>
    <property type="match status" value="1"/>
</dbReference>
<proteinExistence type="predicted"/>
<dbReference type="CDD" id="cd03259">
    <property type="entry name" value="ABC_Carb_Solutes_like"/>
    <property type="match status" value="1"/>
</dbReference>
<dbReference type="Pfam" id="PF00005">
    <property type="entry name" value="ABC_tran"/>
    <property type="match status" value="1"/>
</dbReference>
<evidence type="ECO:0000313" key="15">
    <source>
        <dbReference type="Proteomes" id="UP000307943"/>
    </source>
</evidence>
<evidence type="ECO:0000256" key="8">
    <source>
        <dbReference type="ARBA" id="ARBA00023136"/>
    </source>
</evidence>
<dbReference type="PROSITE" id="PS00211">
    <property type="entry name" value="ABC_TRANSPORTER_1"/>
    <property type="match status" value="1"/>
</dbReference>
<organism evidence="14 15">
    <name type="scientific">Paenibacillus hemerocallicola</name>
    <dbReference type="NCBI Taxonomy" id="1172614"/>
    <lineage>
        <taxon>Bacteria</taxon>
        <taxon>Bacillati</taxon>
        <taxon>Bacillota</taxon>
        <taxon>Bacilli</taxon>
        <taxon>Bacillales</taxon>
        <taxon>Paenibacillaceae</taxon>
        <taxon>Paenibacillus</taxon>
    </lineage>
</organism>
<dbReference type="PROSITE" id="PS50893">
    <property type="entry name" value="ABC_TRANSPORTER_2"/>
    <property type="match status" value="1"/>
</dbReference>
<keyword evidence="2" id="KW-1003">Cell membrane</keyword>
<dbReference type="GO" id="GO:0016887">
    <property type="term" value="F:ATP hydrolysis activity"/>
    <property type="evidence" value="ECO:0007669"/>
    <property type="project" value="InterPro"/>
</dbReference>
<evidence type="ECO:0000313" key="14">
    <source>
        <dbReference type="EMBL" id="TNJ63793.1"/>
    </source>
</evidence>
<dbReference type="InterPro" id="IPR050093">
    <property type="entry name" value="ABC_SmlMolc_Importer"/>
</dbReference>
<dbReference type="RefSeq" id="WP_139604649.1">
    <property type="nucleotide sequence ID" value="NZ_VDCQ01000037.1"/>
</dbReference>
<dbReference type="GO" id="GO:0015408">
    <property type="term" value="F:ABC-type ferric iron transporter activity"/>
    <property type="evidence" value="ECO:0007669"/>
    <property type="project" value="InterPro"/>
</dbReference>
<dbReference type="SUPFAM" id="SSF52540">
    <property type="entry name" value="P-loop containing nucleoside triphosphate hydrolases"/>
    <property type="match status" value="1"/>
</dbReference>
<keyword evidence="1" id="KW-0813">Transport</keyword>
<keyword evidence="8" id="KW-0472">Membrane</keyword>
<name>A0A5C4T449_9BACL</name>
<dbReference type="AlphaFoldDB" id="A0A5C4T449"/>
<keyword evidence="6" id="KW-0408">Iron</keyword>
<dbReference type="InterPro" id="IPR015853">
    <property type="entry name" value="ABC_transpr_FbpC"/>
</dbReference>
<evidence type="ECO:0000256" key="12">
    <source>
        <dbReference type="ARBA" id="ARBA00070305"/>
    </source>
</evidence>
<comment type="subunit">
    <text evidence="10">The complex is composed of two ATP-binding proteins (OpuCA), two transmembrane proteins (OpuCB and OpuCD) and a solute-binding protein (OpuCC).</text>
</comment>
<dbReference type="EC" id="7.6.2.9" evidence="11"/>
<accession>A0A5C4T449</accession>
<evidence type="ECO:0000256" key="4">
    <source>
        <dbReference type="ARBA" id="ARBA00022741"/>
    </source>
</evidence>
<feature type="domain" description="ABC transporter" evidence="13">
    <location>
        <begin position="4"/>
        <end position="211"/>
    </location>
</feature>
<reference evidence="14 15" key="1">
    <citation type="submission" date="2019-05" db="EMBL/GenBank/DDBJ databases">
        <title>We sequenced the genome of Paenibacillus hemerocallicola KCTC 33185 for further insight into its adaptation and study the phylogeny of Paenibacillus.</title>
        <authorList>
            <person name="Narsing Rao M.P."/>
        </authorList>
    </citation>
    <scope>NUCLEOTIDE SEQUENCE [LARGE SCALE GENOMIC DNA]</scope>
    <source>
        <strain evidence="14 15">KCTC 33185</strain>
    </source>
</reference>
<dbReference type="InterPro" id="IPR017871">
    <property type="entry name" value="ABC_transporter-like_CS"/>
</dbReference>
<dbReference type="OrthoDB" id="9790614at2"/>
<evidence type="ECO:0000256" key="2">
    <source>
        <dbReference type="ARBA" id="ARBA00022475"/>
    </source>
</evidence>
<keyword evidence="7" id="KW-0406">Ion transport</keyword>
<dbReference type="InterPro" id="IPR003439">
    <property type="entry name" value="ABC_transporter-like_ATP-bd"/>
</dbReference>
<dbReference type="PANTHER" id="PTHR42781:SF4">
    <property type="entry name" value="SPERMIDINE_PUTRESCINE IMPORT ATP-BINDING PROTEIN POTA"/>
    <property type="match status" value="1"/>
</dbReference>
<dbReference type="FunFam" id="3.40.50.300:FF:000425">
    <property type="entry name" value="Probable ABC transporter, ATP-binding subunit"/>
    <property type="match status" value="1"/>
</dbReference>
<protein>
    <recommendedName>
        <fullName evidence="12">Carnitine transport ATP-binding protein OpuCA</fullName>
        <ecNumber evidence="11">7.6.2.9</ecNumber>
    </recommendedName>
</protein>
<evidence type="ECO:0000256" key="5">
    <source>
        <dbReference type="ARBA" id="ARBA00022840"/>
    </source>
</evidence>
<evidence type="ECO:0000256" key="9">
    <source>
        <dbReference type="ARBA" id="ARBA00052482"/>
    </source>
</evidence>
<dbReference type="Gene3D" id="3.40.50.300">
    <property type="entry name" value="P-loop containing nucleotide triphosphate hydrolases"/>
    <property type="match status" value="1"/>
</dbReference>
<evidence type="ECO:0000256" key="1">
    <source>
        <dbReference type="ARBA" id="ARBA00022448"/>
    </source>
</evidence>
<dbReference type="GO" id="GO:0015418">
    <property type="term" value="F:ABC-type quaternary ammonium compound transporting activity"/>
    <property type="evidence" value="ECO:0007669"/>
    <property type="project" value="UniProtKB-EC"/>
</dbReference>
<dbReference type="GO" id="GO:0005524">
    <property type="term" value="F:ATP binding"/>
    <property type="evidence" value="ECO:0007669"/>
    <property type="project" value="UniProtKB-KW"/>
</dbReference>
<dbReference type="SMART" id="SM00382">
    <property type="entry name" value="AAA"/>
    <property type="match status" value="1"/>
</dbReference>
<dbReference type="InterPro" id="IPR003593">
    <property type="entry name" value="AAA+_ATPase"/>
</dbReference>
<keyword evidence="15" id="KW-1185">Reference proteome</keyword>
<dbReference type="EMBL" id="VDCQ01000037">
    <property type="protein sequence ID" value="TNJ63793.1"/>
    <property type="molecule type" value="Genomic_DNA"/>
</dbReference>
<comment type="catalytic activity">
    <reaction evidence="9">
        <text>a quaternary ammonium(out) + ATP + H2O = a quaternary ammonium(in) + ADP + phosphate + H(+)</text>
        <dbReference type="Rhea" id="RHEA:11036"/>
        <dbReference type="ChEBI" id="CHEBI:15377"/>
        <dbReference type="ChEBI" id="CHEBI:15378"/>
        <dbReference type="ChEBI" id="CHEBI:30616"/>
        <dbReference type="ChEBI" id="CHEBI:35267"/>
        <dbReference type="ChEBI" id="CHEBI:43474"/>
        <dbReference type="ChEBI" id="CHEBI:456216"/>
        <dbReference type="EC" id="7.6.2.9"/>
    </reaction>
</comment>
<keyword evidence="3" id="KW-0410">Iron transport</keyword>
<gene>
    <name evidence="14" type="ORF">FE784_23230</name>
</gene>
<dbReference type="InterPro" id="IPR027417">
    <property type="entry name" value="P-loop_NTPase"/>
</dbReference>
<dbReference type="GO" id="GO:0016020">
    <property type="term" value="C:membrane"/>
    <property type="evidence" value="ECO:0007669"/>
    <property type="project" value="InterPro"/>
</dbReference>
<evidence type="ECO:0000256" key="10">
    <source>
        <dbReference type="ARBA" id="ARBA00063934"/>
    </source>
</evidence>
<dbReference type="Proteomes" id="UP000307943">
    <property type="component" value="Unassembled WGS sequence"/>
</dbReference>